<dbReference type="Proteomes" id="UP001285521">
    <property type="component" value="Unassembled WGS sequence"/>
</dbReference>
<gene>
    <name evidence="1" type="ORF">SK803_40270</name>
</gene>
<dbReference type="RefSeq" id="WP_319971465.1">
    <property type="nucleotide sequence ID" value="NZ_JAXAVW010000045.1"/>
</dbReference>
<keyword evidence="2" id="KW-1185">Reference proteome</keyword>
<protein>
    <submittedName>
        <fullName evidence="1">Uncharacterized protein</fullName>
    </submittedName>
</protein>
<organism evidence="1 2">
    <name type="scientific">Lentzea miocenica</name>
    <dbReference type="NCBI Taxonomy" id="3095431"/>
    <lineage>
        <taxon>Bacteria</taxon>
        <taxon>Bacillati</taxon>
        <taxon>Actinomycetota</taxon>
        <taxon>Actinomycetes</taxon>
        <taxon>Pseudonocardiales</taxon>
        <taxon>Pseudonocardiaceae</taxon>
        <taxon>Lentzea</taxon>
    </lineage>
</organism>
<accession>A0ABU4TE76</accession>
<dbReference type="EMBL" id="JAXAVW010000045">
    <property type="protein sequence ID" value="MDX8036468.1"/>
    <property type="molecule type" value="Genomic_DNA"/>
</dbReference>
<evidence type="ECO:0000313" key="1">
    <source>
        <dbReference type="EMBL" id="MDX8036468.1"/>
    </source>
</evidence>
<reference evidence="1 2" key="2">
    <citation type="submission" date="2023-11" db="EMBL/GenBank/DDBJ databases">
        <authorList>
            <person name="Lara A.C."/>
            <person name="Chronakova A."/>
        </authorList>
    </citation>
    <scope>NUCLEOTIDE SEQUENCE [LARGE SCALE GENOMIC DNA]</scope>
    <source>
        <strain evidence="1 2">BCCO 10_0856</strain>
    </source>
</reference>
<comment type="caution">
    <text evidence="1">The sequence shown here is derived from an EMBL/GenBank/DDBJ whole genome shotgun (WGS) entry which is preliminary data.</text>
</comment>
<sequence>MAEESLDQPWLLEILDQVRAVWPDGIPDEDLDVVLAALWEGCGNRNFALVVEALTGVSRHVAYATHVIRAEETVKRLRARVDEIHDELGKHGWDPDD</sequence>
<reference evidence="1 2" key="1">
    <citation type="submission" date="2023-11" db="EMBL/GenBank/DDBJ databases">
        <title>Lentzea sokolovensis, sp. nov., Lentzea kristufkii, sp. nov., and Lentzea miocenensis, sp. nov., rare actinobacteria from Sokolov Coal Basin, Miocene lacustrine sediment, Czech Republic.</title>
        <authorList>
            <person name="Lara A."/>
            <person name="Kotroba L."/>
            <person name="Nouioui I."/>
            <person name="Neumann-Schaal M."/>
            <person name="Mast Y."/>
            <person name="Chronakova A."/>
        </authorList>
    </citation>
    <scope>NUCLEOTIDE SEQUENCE [LARGE SCALE GENOMIC DNA]</scope>
    <source>
        <strain evidence="1 2">BCCO 10_0856</strain>
    </source>
</reference>
<dbReference type="Gene3D" id="1.10.150.430">
    <property type="entry name" value="DUF3349, helical bundle"/>
    <property type="match status" value="1"/>
</dbReference>
<name>A0ABU4TE76_9PSEU</name>
<dbReference type="InterPro" id="IPR044918">
    <property type="entry name" value="DUF3349_helical"/>
</dbReference>
<proteinExistence type="predicted"/>
<evidence type="ECO:0000313" key="2">
    <source>
        <dbReference type="Proteomes" id="UP001285521"/>
    </source>
</evidence>